<comment type="similarity">
    <text evidence="2">Belongs to the major facilitator superfamily. Sugar transporter (TC 2.A.1.1) family.</text>
</comment>
<dbReference type="InterPro" id="IPR005828">
    <property type="entry name" value="MFS_sugar_transport-like"/>
</dbReference>
<keyword evidence="3" id="KW-0813">Transport</keyword>
<gene>
    <name evidence="11" type="ORF">DEO72_LG11g2898</name>
</gene>
<dbReference type="InterPro" id="IPR005829">
    <property type="entry name" value="Sugar_transporter_CS"/>
</dbReference>
<dbReference type="GO" id="GO:0015293">
    <property type="term" value="F:symporter activity"/>
    <property type="evidence" value="ECO:0007669"/>
    <property type="project" value="UniProtKB-KW"/>
</dbReference>
<feature type="domain" description="Major facilitator superfamily (MFS) profile" evidence="10">
    <location>
        <begin position="457"/>
        <end position="907"/>
    </location>
</feature>
<feature type="transmembrane region" description="Helical" evidence="9">
    <location>
        <begin position="125"/>
        <end position="148"/>
    </location>
</feature>
<dbReference type="FunFam" id="1.20.1250.20:FF:000002">
    <property type="entry name" value="Sugar transport protein 13"/>
    <property type="match status" value="2"/>
</dbReference>
<evidence type="ECO:0000256" key="8">
    <source>
        <dbReference type="ARBA" id="ARBA00023136"/>
    </source>
</evidence>
<dbReference type="NCBIfam" id="TIGR00879">
    <property type="entry name" value="SP"/>
    <property type="match status" value="2"/>
</dbReference>
<keyword evidence="5 9" id="KW-0812">Transmembrane</keyword>
<keyword evidence="4" id="KW-0762">Sugar transport</keyword>
<feature type="transmembrane region" description="Helical" evidence="9">
    <location>
        <begin position="714"/>
        <end position="737"/>
    </location>
</feature>
<dbReference type="InterPro" id="IPR045262">
    <property type="entry name" value="STP/PLT_plant"/>
</dbReference>
<proteinExistence type="inferred from homology"/>
<feature type="transmembrane region" description="Helical" evidence="9">
    <location>
        <begin position="882"/>
        <end position="903"/>
    </location>
</feature>
<dbReference type="SUPFAM" id="SSF103473">
    <property type="entry name" value="MFS general substrate transporter"/>
    <property type="match status" value="2"/>
</dbReference>
<dbReference type="InterPro" id="IPR044778">
    <property type="entry name" value="MFS_STP/MST-like_plant"/>
</dbReference>
<feature type="transmembrane region" description="Helical" evidence="9">
    <location>
        <begin position="64"/>
        <end position="86"/>
    </location>
</feature>
<keyword evidence="6" id="KW-0769">Symport</keyword>
<evidence type="ECO:0000313" key="11">
    <source>
        <dbReference type="EMBL" id="QCE15886.1"/>
    </source>
</evidence>
<dbReference type="PROSITE" id="PS00217">
    <property type="entry name" value="SUGAR_TRANSPORT_2"/>
    <property type="match status" value="2"/>
</dbReference>
<name>A0A4D6NQI2_VIGUN</name>
<evidence type="ECO:0000256" key="1">
    <source>
        <dbReference type="ARBA" id="ARBA00004141"/>
    </source>
</evidence>
<dbReference type="GO" id="GO:0016020">
    <property type="term" value="C:membrane"/>
    <property type="evidence" value="ECO:0007669"/>
    <property type="project" value="UniProtKB-SubCell"/>
</dbReference>
<dbReference type="InterPro" id="IPR036259">
    <property type="entry name" value="MFS_trans_sf"/>
</dbReference>
<feature type="transmembrane region" description="Helical" evidence="9">
    <location>
        <begin position="542"/>
        <end position="560"/>
    </location>
</feature>
<dbReference type="AlphaFoldDB" id="A0A4D6NQI2"/>
<feature type="transmembrane region" description="Helical" evidence="9">
    <location>
        <begin position="278"/>
        <end position="303"/>
    </location>
</feature>
<sequence>MYCVYDSEVLTLFTSSLYLAGLVSSLAAGRVTTKFGRRNTIMLGGAIFLVGGVLNGAAQSIAMLIFGRILLGLGVGFTNQATPLYLSEIAPPKWRGAFNTGFQFFLGIGVVAAGSINYRTAKYSWGWRVSLGLAVVPAAVMTVGAFLITDTPSSLVERGKIDEARKALRKVRGSHVDIEPEMEELMNWSQNVNSVEQEEPFMTVFERKYRPHLVMAIAIPLFQQLTGINIVAFYSPNLFQSVGLGHSAALLSSVVLGLVNLVSIIVSSFFVDEFGRRFLFITGGIVMLVCQIAVSGLLAVVTGVDGRNDISKGKAVMVLVLLCIYAAGFGWSWGPLTWLIPSEIFPLKIRTTGQSIAVGVQFITLFALSQTFLTMLCHFKFGAFLFYAVWIAVMTLFITFFLPETKGIPLESMYVIWGKHWFWRRSTTRFKMAGGAFAVDTPNNGFAGKITFSIIISCIVAASSGLLFGYDIGISGGVTTMVPFLQKFFPDILRKAASSEVNMYCVYDSQVLTLFTSSLYLAGLISSLAASRVTMTLGRRNTILLGGTIFFIGGSLNGGAENIAMLILGRILLGFGVGFTNQATPLYLSEIAPAKYRGAFNAGFQFFIAIGVVAAGCINYGTAKHTWGWRVSLGLAVVPAAVMTMGALLITDTPSSLVERGKIDQARRALHKARGSSTDVEPELEELIRWSKIAKSVDQEPFKTIFQRKYRPHLVMAFAIPFFQQMTGINIVAFYSPNLFQSVGLGHDAALLSAIILGAVNLASLLVSIGIVDRFGRRFLFITGGICMFLCQVAVSVVLAVSTGVHGTKDISKSNAVLVLVLLCFYSAGFGWSWGPLTWLIPSEIFPLKIRTTGQSIAIAVQFIVVFILSQTFLSMLCHFKFAAFLFYGGWIVVMTIFIIFFLPETKGIPLESMYTIWGKHWFWRRFVEEEEAAQQNLP</sequence>
<dbReference type="Pfam" id="PF00083">
    <property type="entry name" value="Sugar_tr"/>
    <property type="match status" value="2"/>
</dbReference>
<feature type="transmembrane region" description="Helical" evidence="9">
    <location>
        <begin position="600"/>
        <end position="621"/>
    </location>
</feature>
<evidence type="ECO:0000256" key="7">
    <source>
        <dbReference type="ARBA" id="ARBA00022989"/>
    </source>
</evidence>
<feature type="transmembrane region" description="Helical" evidence="9">
    <location>
        <begin position="627"/>
        <end position="650"/>
    </location>
</feature>
<dbReference type="CDD" id="cd17361">
    <property type="entry name" value="MFS_STP"/>
    <property type="match status" value="2"/>
</dbReference>
<feature type="transmembrane region" description="Helical" evidence="9">
    <location>
        <begin position="779"/>
        <end position="804"/>
    </location>
</feature>
<keyword evidence="7 9" id="KW-1133">Transmembrane helix</keyword>
<keyword evidence="8 9" id="KW-0472">Membrane</keyword>
<feature type="domain" description="Major facilitator superfamily (MFS) profile" evidence="10">
    <location>
        <begin position="1"/>
        <end position="406"/>
    </location>
</feature>
<protein>
    <submittedName>
        <fullName evidence="11">MFS transporter</fullName>
    </submittedName>
</protein>
<comment type="subcellular location">
    <subcellularLocation>
        <location evidence="1">Membrane</location>
        <topology evidence="1">Multi-pass membrane protein</topology>
    </subcellularLocation>
</comment>
<dbReference type="EMBL" id="CP039355">
    <property type="protein sequence ID" value="QCE15886.1"/>
    <property type="molecule type" value="Genomic_DNA"/>
</dbReference>
<evidence type="ECO:0000259" key="10">
    <source>
        <dbReference type="PROSITE" id="PS50850"/>
    </source>
</evidence>
<dbReference type="PROSITE" id="PS00216">
    <property type="entry name" value="SUGAR_TRANSPORT_1"/>
    <property type="match status" value="2"/>
</dbReference>
<dbReference type="Proteomes" id="UP000501690">
    <property type="component" value="Linkage Group LG11"/>
</dbReference>
<dbReference type="GO" id="GO:0015145">
    <property type="term" value="F:monosaccharide transmembrane transporter activity"/>
    <property type="evidence" value="ECO:0007669"/>
    <property type="project" value="InterPro"/>
</dbReference>
<feature type="transmembrane region" description="Helical" evidence="9">
    <location>
        <begin position="98"/>
        <end position="119"/>
    </location>
</feature>
<evidence type="ECO:0000256" key="3">
    <source>
        <dbReference type="ARBA" id="ARBA00022448"/>
    </source>
</evidence>
<feature type="transmembrane region" description="Helical" evidence="9">
    <location>
        <begin position="315"/>
        <end position="334"/>
    </location>
</feature>
<reference evidence="11 12" key="1">
    <citation type="submission" date="2019-04" db="EMBL/GenBank/DDBJ databases">
        <title>An improved genome assembly and genetic linkage map for asparagus bean, Vigna unguiculata ssp. sesquipedialis.</title>
        <authorList>
            <person name="Xia Q."/>
            <person name="Zhang R."/>
            <person name="Dong Y."/>
        </authorList>
    </citation>
    <scope>NUCLEOTIDE SEQUENCE [LARGE SCALE GENOMIC DNA]</scope>
    <source>
        <tissue evidence="11">Leaf</tissue>
    </source>
</reference>
<dbReference type="InterPro" id="IPR003663">
    <property type="entry name" value="Sugar/inositol_transpt"/>
</dbReference>
<evidence type="ECO:0000256" key="4">
    <source>
        <dbReference type="ARBA" id="ARBA00022597"/>
    </source>
</evidence>
<feature type="transmembrane region" description="Helical" evidence="9">
    <location>
        <begin position="247"/>
        <end position="271"/>
    </location>
</feature>
<feature type="transmembrane region" description="Helical" evidence="9">
    <location>
        <begin position="355"/>
        <end position="375"/>
    </location>
</feature>
<dbReference type="PANTHER" id="PTHR23500:SF498">
    <property type="entry name" value="MAJOR FACILITATOR, SUGAR TRANSPORTER, MAJOR FACILITATOR SUPERFAMILY-RELATED"/>
    <property type="match status" value="1"/>
</dbReference>
<feature type="transmembrane region" description="Helical" evidence="9">
    <location>
        <begin position="41"/>
        <end position="58"/>
    </location>
</feature>
<keyword evidence="12" id="KW-1185">Reference proteome</keyword>
<evidence type="ECO:0000256" key="9">
    <source>
        <dbReference type="SAM" id="Phobius"/>
    </source>
</evidence>
<organism evidence="11 12">
    <name type="scientific">Vigna unguiculata</name>
    <name type="common">Cowpea</name>
    <dbReference type="NCBI Taxonomy" id="3917"/>
    <lineage>
        <taxon>Eukaryota</taxon>
        <taxon>Viridiplantae</taxon>
        <taxon>Streptophyta</taxon>
        <taxon>Embryophyta</taxon>
        <taxon>Tracheophyta</taxon>
        <taxon>Spermatophyta</taxon>
        <taxon>Magnoliopsida</taxon>
        <taxon>eudicotyledons</taxon>
        <taxon>Gunneridae</taxon>
        <taxon>Pentapetalae</taxon>
        <taxon>rosids</taxon>
        <taxon>fabids</taxon>
        <taxon>Fabales</taxon>
        <taxon>Fabaceae</taxon>
        <taxon>Papilionoideae</taxon>
        <taxon>50 kb inversion clade</taxon>
        <taxon>NPAAA clade</taxon>
        <taxon>indigoferoid/millettioid clade</taxon>
        <taxon>Phaseoleae</taxon>
        <taxon>Vigna</taxon>
    </lineage>
</organism>
<evidence type="ECO:0000256" key="5">
    <source>
        <dbReference type="ARBA" id="ARBA00022692"/>
    </source>
</evidence>
<dbReference type="PRINTS" id="PR00171">
    <property type="entry name" value="SUGRTRNSPORT"/>
</dbReference>
<dbReference type="InterPro" id="IPR020846">
    <property type="entry name" value="MFS_dom"/>
</dbReference>
<evidence type="ECO:0000256" key="6">
    <source>
        <dbReference type="ARBA" id="ARBA00022847"/>
    </source>
</evidence>
<feature type="transmembrane region" description="Helical" evidence="9">
    <location>
        <begin position="566"/>
        <end position="588"/>
    </location>
</feature>
<feature type="transmembrane region" description="Helical" evidence="9">
    <location>
        <begin position="749"/>
        <end position="772"/>
    </location>
</feature>
<accession>A0A4D6NQI2</accession>
<feature type="transmembrane region" description="Helical" evidence="9">
    <location>
        <begin position="12"/>
        <end position="29"/>
    </location>
</feature>
<dbReference type="PROSITE" id="PS50850">
    <property type="entry name" value="MFS"/>
    <property type="match status" value="2"/>
</dbReference>
<dbReference type="Gene3D" id="1.20.1250.20">
    <property type="entry name" value="MFS general substrate transporter like domains"/>
    <property type="match status" value="2"/>
</dbReference>
<feature type="transmembrane region" description="Helical" evidence="9">
    <location>
        <begin position="450"/>
        <end position="470"/>
    </location>
</feature>
<evidence type="ECO:0000313" key="12">
    <source>
        <dbReference type="Proteomes" id="UP000501690"/>
    </source>
</evidence>
<evidence type="ECO:0000256" key="2">
    <source>
        <dbReference type="ARBA" id="ARBA00010992"/>
    </source>
</evidence>
<feature type="transmembrane region" description="Helical" evidence="9">
    <location>
        <begin position="511"/>
        <end position="530"/>
    </location>
</feature>
<feature type="transmembrane region" description="Helical" evidence="9">
    <location>
        <begin position="816"/>
        <end position="835"/>
    </location>
</feature>
<dbReference type="PANTHER" id="PTHR23500">
    <property type="entry name" value="SOLUTE CARRIER FAMILY 2, FACILITATED GLUCOSE TRANSPORTER"/>
    <property type="match status" value="1"/>
</dbReference>
<feature type="transmembrane region" description="Helical" evidence="9">
    <location>
        <begin position="213"/>
        <end position="235"/>
    </location>
</feature>
<feature type="transmembrane region" description="Helical" evidence="9">
    <location>
        <begin position="381"/>
        <end position="402"/>
    </location>
</feature>
<feature type="transmembrane region" description="Helical" evidence="9">
    <location>
        <begin position="856"/>
        <end position="876"/>
    </location>
</feature>